<dbReference type="EC" id="2.3.1.-" evidence="4"/>
<proteinExistence type="predicted"/>
<accession>A0ABV3LVI6</accession>
<dbReference type="PANTHER" id="PTHR43877:SF1">
    <property type="entry name" value="ACETYLTRANSFERASE"/>
    <property type="match status" value="1"/>
</dbReference>
<dbReference type="PANTHER" id="PTHR43877">
    <property type="entry name" value="AMINOALKYLPHOSPHONATE N-ACETYLTRANSFERASE-RELATED-RELATED"/>
    <property type="match status" value="1"/>
</dbReference>
<evidence type="ECO:0000256" key="2">
    <source>
        <dbReference type="ARBA" id="ARBA00023315"/>
    </source>
</evidence>
<dbReference type="InterPro" id="IPR050832">
    <property type="entry name" value="Bact_Acetyltransf"/>
</dbReference>
<dbReference type="RefSeq" id="WP_359778870.1">
    <property type="nucleotide sequence ID" value="NZ_JBEYRR010000006.1"/>
</dbReference>
<dbReference type="GO" id="GO:0016746">
    <property type="term" value="F:acyltransferase activity"/>
    <property type="evidence" value="ECO:0007669"/>
    <property type="project" value="UniProtKB-KW"/>
</dbReference>
<dbReference type="PROSITE" id="PS51186">
    <property type="entry name" value="GNAT"/>
    <property type="match status" value="1"/>
</dbReference>
<dbReference type="CDD" id="cd04301">
    <property type="entry name" value="NAT_SF"/>
    <property type="match status" value="1"/>
</dbReference>
<dbReference type="Gene3D" id="3.40.630.30">
    <property type="match status" value="1"/>
</dbReference>
<name>A0ABV3LVI6_9ACTN</name>
<organism evidence="4 5">
    <name type="scientific">Streptomyces huasconensis</name>
    <dbReference type="NCBI Taxonomy" id="1854574"/>
    <lineage>
        <taxon>Bacteria</taxon>
        <taxon>Bacillati</taxon>
        <taxon>Actinomycetota</taxon>
        <taxon>Actinomycetes</taxon>
        <taxon>Kitasatosporales</taxon>
        <taxon>Streptomycetaceae</taxon>
        <taxon>Streptomyces</taxon>
    </lineage>
</organism>
<keyword evidence="1 4" id="KW-0808">Transferase</keyword>
<dbReference type="Proteomes" id="UP001553843">
    <property type="component" value="Unassembled WGS sequence"/>
</dbReference>
<sequence>MNQHVVRAVRAVRAEEWPQVRELRLAALRDPVAPVAFLEAYEDAAAKPDSFWQERTAGASTGSRVRQFVAEGPHGVWAGSVTVMIEEAGHDDGFGGVVERRQAHLVGVFVRAEHRGSGVTDALFEAAVAWAWSVEGVERVRLYVHEDNPRAQAFYRRFGFVRSGVVVPVPGYSSAREFELVLERPQR</sequence>
<gene>
    <name evidence="4" type="ORF">AB0887_16205</name>
</gene>
<comment type="caution">
    <text evidence="4">The sequence shown here is derived from an EMBL/GenBank/DDBJ whole genome shotgun (WGS) entry which is preliminary data.</text>
</comment>
<dbReference type="InterPro" id="IPR016181">
    <property type="entry name" value="Acyl_CoA_acyltransferase"/>
</dbReference>
<evidence type="ECO:0000313" key="4">
    <source>
        <dbReference type="EMBL" id="MEW2363476.1"/>
    </source>
</evidence>
<dbReference type="InterPro" id="IPR000182">
    <property type="entry name" value="GNAT_dom"/>
</dbReference>
<keyword evidence="5" id="KW-1185">Reference proteome</keyword>
<protein>
    <submittedName>
        <fullName evidence="4">GNAT family N-acetyltransferase</fullName>
        <ecNumber evidence="4">2.3.1.-</ecNumber>
    </submittedName>
</protein>
<dbReference type="Pfam" id="PF00583">
    <property type="entry name" value="Acetyltransf_1"/>
    <property type="match status" value="1"/>
</dbReference>
<keyword evidence="2 4" id="KW-0012">Acyltransferase</keyword>
<dbReference type="EMBL" id="JBEYRS010000006">
    <property type="protein sequence ID" value="MEW2363476.1"/>
    <property type="molecule type" value="Genomic_DNA"/>
</dbReference>
<evidence type="ECO:0000259" key="3">
    <source>
        <dbReference type="PROSITE" id="PS51186"/>
    </source>
</evidence>
<evidence type="ECO:0000256" key="1">
    <source>
        <dbReference type="ARBA" id="ARBA00022679"/>
    </source>
</evidence>
<evidence type="ECO:0000313" key="5">
    <source>
        <dbReference type="Proteomes" id="UP001553843"/>
    </source>
</evidence>
<reference evidence="4 5" key="1">
    <citation type="submission" date="2024-06" db="EMBL/GenBank/DDBJ databases">
        <title>The Natural Products Discovery Center: Release of the First 8490 Sequenced Strains for Exploring Actinobacteria Biosynthetic Diversity.</title>
        <authorList>
            <person name="Kalkreuter E."/>
            <person name="Kautsar S.A."/>
            <person name="Yang D."/>
            <person name="Bader C.D."/>
            <person name="Teijaro C.N."/>
            <person name="Fluegel L."/>
            <person name="Davis C.M."/>
            <person name="Simpson J.R."/>
            <person name="Lauterbach L."/>
            <person name="Steele A.D."/>
            <person name="Gui C."/>
            <person name="Meng S."/>
            <person name="Li G."/>
            <person name="Viehrig K."/>
            <person name="Ye F."/>
            <person name="Su P."/>
            <person name="Kiefer A.F."/>
            <person name="Nichols A."/>
            <person name="Cepeda A.J."/>
            <person name="Yan W."/>
            <person name="Fan B."/>
            <person name="Jiang Y."/>
            <person name="Adhikari A."/>
            <person name="Zheng C.-J."/>
            <person name="Schuster L."/>
            <person name="Cowan T.M."/>
            <person name="Smanski M.J."/>
            <person name="Chevrette M.G."/>
            <person name="De Carvalho L.P.S."/>
            <person name="Shen B."/>
        </authorList>
    </citation>
    <scope>NUCLEOTIDE SEQUENCE [LARGE SCALE GENOMIC DNA]</scope>
    <source>
        <strain evidence="4 5">NPDC047833</strain>
    </source>
</reference>
<dbReference type="SUPFAM" id="SSF55729">
    <property type="entry name" value="Acyl-CoA N-acyltransferases (Nat)"/>
    <property type="match status" value="1"/>
</dbReference>
<feature type="domain" description="N-acetyltransferase" evidence="3">
    <location>
        <begin position="7"/>
        <end position="185"/>
    </location>
</feature>